<dbReference type="PROSITE" id="PS50893">
    <property type="entry name" value="ABC_TRANSPORTER_2"/>
    <property type="match status" value="2"/>
</dbReference>
<comment type="similarity">
    <text evidence="4">Belongs to the ABC transporter superfamily. ABCF family. EF3 (TC 3.A.1.121) subfamily.</text>
</comment>
<dbReference type="FunFam" id="3.40.50.300:FF:000011">
    <property type="entry name" value="Putative ABC transporter ATP-binding component"/>
    <property type="match status" value="1"/>
</dbReference>
<dbReference type="InterPro" id="IPR032781">
    <property type="entry name" value="ABC_tran_Xtn"/>
</dbReference>
<dbReference type="Gene3D" id="3.40.50.300">
    <property type="entry name" value="P-loop containing nucleotide triphosphate hydrolases"/>
    <property type="match status" value="2"/>
</dbReference>
<dbReference type="CDD" id="cd03221">
    <property type="entry name" value="ABCF_EF-3"/>
    <property type="match status" value="2"/>
</dbReference>
<dbReference type="InterPro" id="IPR003439">
    <property type="entry name" value="ABC_transporter-like_ATP-bd"/>
</dbReference>
<feature type="domain" description="ABC transporter" evidence="6">
    <location>
        <begin position="435"/>
        <end position="641"/>
    </location>
</feature>
<dbReference type="Pfam" id="PF00005">
    <property type="entry name" value="ABC_tran"/>
    <property type="match status" value="2"/>
</dbReference>
<gene>
    <name evidence="7" type="ORF">KIW84_052087</name>
</gene>
<dbReference type="SUPFAM" id="SSF52540">
    <property type="entry name" value="P-loop containing nucleoside triphosphate hydrolases"/>
    <property type="match status" value="2"/>
</dbReference>
<dbReference type="SMART" id="SM00382">
    <property type="entry name" value="AAA"/>
    <property type="match status" value="2"/>
</dbReference>
<evidence type="ECO:0000256" key="4">
    <source>
        <dbReference type="ARBA" id="ARBA00061344"/>
    </source>
</evidence>
<dbReference type="GO" id="GO:0016887">
    <property type="term" value="F:ATP hydrolysis activity"/>
    <property type="evidence" value="ECO:0007669"/>
    <property type="project" value="InterPro"/>
</dbReference>
<dbReference type="FunFam" id="3.40.50.300:FF:000309">
    <property type="entry name" value="ABC transporter ATP-binding protein"/>
    <property type="match status" value="1"/>
</dbReference>
<dbReference type="Proteomes" id="UP001058974">
    <property type="component" value="Chromosome 5"/>
</dbReference>
<dbReference type="AlphaFoldDB" id="A0A9D4WQT4"/>
<comment type="caution">
    <text evidence="7">The sequence shown here is derived from an EMBL/GenBank/DDBJ whole genome shotgun (WGS) entry which is preliminary data.</text>
</comment>
<dbReference type="InterPro" id="IPR051309">
    <property type="entry name" value="ABCF_ATPase"/>
</dbReference>
<dbReference type="PROSITE" id="PS00211">
    <property type="entry name" value="ABC_TRANSPORTER_1"/>
    <property type="match status" value="2"/>
</dbReference>
<protein>
    <submittedName>
        <fullName evidence="7">Variant 2, ABC transporter F member 5</fullName>
    </submittedName>
</protein>
<evidence type="ECO:0000313" key="8">
    <source>
        <dbReference type="Proteomes" id="UP001058974"/>
    </source>
</evidence>
<dbReference type="PANTHER" id="PTHR42855:SF1">
    <property type="entry name" value="ABC TRANSPORTER DOMAIN-CONTAINING PROTEIN"/>
    <property type="match status" value="1"/>
</dbReference>
<dbReference type="PANTHER" id="PTHR42855">
    <property type="entry name" value="ABC TRANSPORTER ATP-BINDING SUBUNIT"/>
    <property type="match status" value="1"/>
</dbReference>
<evidence type="ECO:0000256" key="3">
    <source>
        <dbReference type="ARBA" id="ARBA00022840"/>
    </source>
</evidence>
<keyword evidence="3" id="KW-0067">ATP-binding</keyword>
<evidence type="ECO:0000313" key="7">
    <source>
        <dbReference type="EMBL" id="KAI5405175.1"/>
    </source>
</evidence>
<feature type="region of interest" description="Disordered" evidence="5">
    <location>
        <begin position="82"/>
        <end position="105"/>
    </location>
</feature>
<evidence type="ECO:0000256" key="2">
    <source>
        <dbReference type="ARBA" id="ARBA00022741"/>
    </source>
</evidence>
<accession>A0A9D4WQT4</accession>
<dbReference type="InterPro" id="IPR003593">
    <property type="entry name" value="AAA+_ATPase"/>
</dbReference>
<feature type="compositionally biased region" description="Polar residues" evidence="5">
    <location>
        <begin position="95"/>
        <end position="105"/>
    </location>
</feature>
<dbReference type="GO" id="GO:0003676">
    <property type="term" value="F:nucleic acid binding"/>
    <property type="evidence" value="ECO:0007669"/>
    <property type="project" value="UniProtKB-ARBA"/>
</dbReference>
<dbReference type="EMBL" id="JAMSHJ010000005">
    <property type="protein sequence ID" value="KAI5405175.1"/>
    <property type="molecule type" value="Genomic_DNA"/>
</dbReference>
<sequence length="641" mass="72023">MELASKLHHLDLTGAFILDSRRLPRTLTHTHLSTKPNTINTNTNLVYPNRFFPSKKPNYTSRLSAVAAVDDTPVAEDDIESLFSEPSVKEKRGNKQSSNGASTVSSGVKLENIRKTYKGVTVLKEVNWEVKKGEKVGLVGVNGAGKTTQMRIIAGLEEPDSGNVIKAKQNMKIAFLSQEFEVSQSRTVREEFMSAFKEEMEVATKLEKVQKALESSVNDLDLMGRLLDEFDLLQRRAQSVNLDIVDSKISKLMPELGFGTEDSDRLVASFSGGWQMRMCLGKILLQEPDLLLLDEPTNHLDLDTIEWLEEYLNMQDVPMVIISHDRAFLDQLCTKIVETEIGVSRTFEGNYSQYILSKATWIETQYAAWEKQQKEIEQTRELISRLGAGASSGRASSAEKKLEKLLGEELVQKPFERKQMKIRFPVRGSSGRSVVTVRNLDFGFEDKILFNKANLTIERGEKIAILGPNGCGKSTLLKLIMGLEKPISGEVILGEHNVLPNYFEQNQAEALDLEKTVLETVEEAAEDWRSDDIKGLLGRCNFKSDMLDRKVSLLSGGEKARLAFCKFMVKPSTLLVLDEPTNHLDIPSKEMLEEAINEYEGTIITVSHDRYFIKQIVNRVIEVKDGNLQDYAGDYSESIDP</sequence>
<keyword evidence="1" id="KW-0677">Repeat</keyword>
<keyword evidence="8" id="KW-1185">Reference proteome</keyword>
<dbReference type="GO" id="GO:0005524">
    <property type="term" value="F:ATP binding"/>
    <property type="evidence" value="ECO:0007669"/>
    <property type="project" value="UniProtKB-KW"/>
</dbReference>
<evidence type="ECO:0000256" key="1">
    <source>
        <dbReference type="ARBA" id="ARBA00022737"/>
    </source>
</evidence>
<evidence type="ECO:0000256" key="5">
    <source>
        <dbReference type="SAM" id="MobiDB-lite"/>
    </source>
</evidence>
<reference evidence="7 8" key="1">
    <citation type="journal article" date="2022" name="Nat. Genet.">
        <title>Improved pea reference genome and pan-genome highlight genomic features and evolutionary characteristics.</title>
        <authorList>
            <person name="Yang T."/>
            <person name="Liu R."/>
            <person name="Luo Y."/>
            <person name="Hu S."/>
            <person name="Wang D."/>
            <person name="Wang C."/>
            <person name="Pandey M.K."/>
            <person name="Ge S."/>
            <person name="Xu Q."/>
            <person name="Li N."/>
            <person name="Li G."/>
            <person name="Huang Y."/>
            <person name="Saxena R.K."/>
            <person name="Ji Y."/>
            <person name="Li M."/>
            <person name="Yan X."/>
            <person name="He Y."/>
            <person name="Liu Y."/>
            <person name="Wang X."/>
            <person name="Xiang C."/>
            <person name="Varshney R.K."/>
            <person name="Ding H."/>
            <person name="Gao S."/>
            <person name="Zong X."/>
        </authorList>
    </citation>
    <scope>NUCLEOTIDE SEQUENCE [LARGE SCALE GENOMIC DNA]</scope>
    <source>
        <strain evidence="7 8">cv. Zhongwan 6</strain>
    </source>
</reference>
<feature type="domain" description="ABC transporter" evidence="6">
    <location>
        <begin position="108"/>
        <end position="366"/>
    </location>
</feature>
<proteinExistence type="inferred from homology"/>
<name>A0A9D4WQT4_PEA</name>
<dbReference type="Gramene" id="Psat05G0208700-T2">
    <property type="protein sequence ID" value="KAI5405175.1"/>
    <property type="gene ID" value="KIW84_052087"/>
</dbReference>
<dbReference type="InterPro" id="IPR027417">
    <property type="entry name" value="P-loop_NTPase"/>
</dbReference>
<evidence type="ECO:0000259" key="6">
    <source>
        <dbReference type="PROSITE" id="PS50893"/>
    </source>
</evidence>
<organism evidence="7 8">
    <name type="scientific">Pisum sativum</name>
    <name type="common">Garden pea</name>
    <name type="synonym">Lathyrus oleraceus</name>
    <dbReference type="NCBI Taxonomy" id="3888"/>
    <lineage>
        <taxon>Eukaryota</taxon>
        <taxon>Viridiplantae</taxon>
        <taxon>Streptophyta</taxon>
        <taxon>Embryophyta</taxon>
        <taxon>Tracheophyta</taxon>
        <taxon>Spermatophyta</taxon>
        <taxon>Magnoliopsida</taxon>
        <taxon>eudicotyledons</taxon>
        <taxon>Gunneridae</taxon>
        <taxon>Pentapetalae</taxon>
        <taxon>rosids</taxon>
        <taxon>fabids</taxon>
        <taxon>Fabales</taxon>
        <taxon>Fabaceae</taxon>
        <taxon>Papilionoideae</taxon>
        <taxon>50 kb inversion clade</taxon>
        <taxon>NPAAA clade</taxon>
        <taxon>Hologalegina</taxon>
        <taxon>IRL clade</taxon>
        <taxon>Fabeae</taxon>
        <taxon>Lathyrus</taxon>
    </lineage>
</organism>
<keyword evidence="2" id="KW-0547">Nucleotide-binding</keyword>
<dbReference type="InterPro" id="IPR017871">
    <property type="entry name" value="ABC_transporter-like_CS"/>
</dbReference>
<dbReference type="Pfam" id="PF12848">
    <property type="entry name" value="ABC_tran_Xtn"/>
    <property type="match status" value="1"/>
</dbReference>